<gene>
    <name evidence="1" type="ORF">NDU88_001428</name>
</gene>
<comment type="caution">
    <text evidence="1">The sequence shown here is derived from an EMBL/GenBank/DDBJ whole genome shotgun (WGS) entry which is preliminary data.</text>
</comment>
<dbReference type="AlphaFoldDB" id="A0AAV7LXM6"/>
<evidence type="ECO:0000313" key="2">
    <source>
        <dbReference type="Proteomes" id="UP001066276"/>
    </source>
</evidence>
<dbReference type="EMBL" id="JANPWB010000014">
    <property type="protein sequence ID" value="KAJ1096285.1"/>
    <property type="molecule type" value="Genomic_DNA"/>
</dbReference>
<reference evidence="1" key="1">
    <citation type="journal article" date="2022" name="bioRxiv">
        <title>Sequencing and chromosome-scale assembly of the giantPleurodeles waltlgenome.</title>
        <authorList>
            <person name="Brown T."/>
            <person name="Elewa A."/>
            <person name="Iarovenko S."/>
            <person name="Subramanian E."/>
            <person name="Araus A.J."/>
            <person name="Petzold A."/>
            <person name="Susuki M."/>
            <person name="Suzuki K.-i.T."/>
            <person name="Hayashi T."/>
            <person name="Toyoda A."/>
            <person name="Oliveira C."/>
            <person name="Osipova E."/>
            <person name="Leigh N.D."/>
            <person name="Simon A."/>
            <person name="Yun M.H."/>
        </authorList>
    </citation>
    <scope>NUCLEOTIDE SEQUENCE</scope>
    <source>
        <strain evidence="1">20211129_DDA</strain>
        <tissue evidence="1">Liver</tissue>
    </source>
</reference>
<proteinExistence type="predicted"/>
<keyword evidence="2" id="KW-1185">Reference proteome</keyword>
<sequence>MESPKQPQGGSWALHCLHSACPWVVLRSKAGSHERGLPERHAVLGIGRDTSLHWAEDGLVPRWCCGDLERMHRRPPAGQVQPRIRGWGKEPRRVRCAPRRPLGR</sequence>
<protein>
    <submittedName>
        <fullName evidence="1">Uncharacterized protein</fullName>
    </submittedName>
</protein>
<evidence type="ECO:0000313" key="1">
    <source>
        <dbReference type="EMBL" id="KAJ1096285.1"/>
    </source>
</evidence>
<accession>A0AAV7LXM6</accession>
<dbReference type="Proteomes" id="UP001066276">
    <property type="component" value="Chromosome 10"/>
</dbReference>
<organism evidence="1 2">
    <name type="scientific">Pleurodeles waltl</name>
    <name type="common">Iberian ribbed newt</name>
    <dbReference type="NCBI Taxonomy" id="8319"/>
    <lineage>
        <taxon>Eukaryota</taxon>
        <taxon>Metazoa</taxon>
        <taxon>Chordata</taxon>
        <taxon>Craniata</taxon>
        <taxon>Vertebrata</taxon>
        <taxon>Euteleostomi</taxon>
        <taxon>Amphibia</taxon>
        <taxon>Batrachia</taxon>
        <taxon>Caudata</taxon>
        <taxon>Salamandroidea</taxon>
        <taxon>Salamandridae</taxon>
        <taxon>Pleurodelinae</taxon>
        <taxon>Pleurodeles</taxon>
    </lineage>
</organism>
<name>A0AAV7LXM6_PLEWA</name>